<feature type="region of interest" description="Disordered" evidence="1">
    <location>
        <begin position="82"/>
        <end position="173"/>
    </location>
</feature>
<dbReference type="Proteomes" id="UP000278143">
    <property type="component" value="Unassembled WGS sequence"/>
</dbReference>
<evidence type="ECO:0000313" key="2">
    <source>
        <dbReference type="EMBL" id="RKP23910.1"/>
    </source>
</evidence>
<feature type="region of interest" description="Disordered" evidence="1">
    <location>
        <begin position="363"/>
        <end position="434"/>
    </location>
</feature>
<reference evidence="3" key="1">
    <citation type="journal article" date="2018" name="Nat. Microbiol.">
        <title>Leveraging single-cell genomics to expand the fungal tree of life.</title>
        <authorList>
            <person name="Ahrendt S.R."/>
            <person name="Quandt C.A."/>
            <person name="Ciobanu D."/>
            <person name="Clum A."/>
            <person name="Salamov A."/>
            <person name="Andreopoulos B."/>
            <person name="Cheng J.F."/>
            <person name="Woyke T."/>
            <person name="Pelin A."/>
            <person name="Henrissat B."/>
            <person name="Reynolds N.K."/>
            <person name="Benny G.L."/>
            <person name="Smith M.E."/>
            <person name="James T.Y."/>
            <person name="Grigoriev I.V."/>
        </authorList>
    </citation>
    <scope>NUCLEOTIDE SEQUENCE [LARGE SCALE GENOMIC DNA]</scope>
    <source>
        <strain evidence="3">Benny S71-1</strain>
    </source>
</reference>
<feature type="compositionally biased region" description="Basic and acidic residues" evidence="1">
    <location>
        <begin position="378"/>
        <end position="391"/>
    </location>
</feature>
<feature type="region of interest" description="Disordered" evidence="1">
    <location>
        <begin position="518"/>
        <end position="552"/>
    </location>
</feature>
<organism evidence="2 3">
    <name type="scientific">Syncephalis pseudoplumigaleata</name>
    <dbReference type="NCBI Taxonomy" id="1712513"/>
    <lineage>
        <taxon>Eukaryota</taxon>
        <taxon>Fungi</taxon>
        <taxon>Fungi incertae sedis</taxon>
        <taxon>Zoopagomycota</taxon>
        <taxon>Zoopagomycotina</taxon>
        <taxon>Zoopagomycetes</taxon>
        <taxon>Zoopagales</taxon>
        <taxon>Piptocephalidaceae</taxon>
        <taxon>Syncephalis</taxon>
    </lineage>
</organism>
<feature type="compositionally biased region" description="Low complexity" evidence="1">
    <location>
        <begin position="28"/>
        <end position="38"/>
    </location>
</feature>
<evidence type="ECO:0000313" key="3">
    <source>
        <dbReference type="Proteomes" id="UP000278143"/>
    </source>
</evidence>
<accession>A0A4P9YY44</accession>
<feature type="region of interest" description="Disordered" evidence="1">
    <location>
        <begin position="188"/>
        <end position="247"/>
    </location>
</feature>
<feature type="compositionally biased region" description="Acidic residues" evidence="1">
    <location>
        <begin position="202"/>
        <end position="211"/>
    </location>
</feature>
<feature type="compositionally biased region" description="Basic residues" evidence="1">
    <location>
        <begin position="867"/>
        <end position="881"/>
    </location>
</feature>
<feature type="region of interest" description="Disordered" evidence="1">
    <location>
        <begin position="850"/>
        <end position="881"/>
    </location>
</feature>
<feature type="compositionally biased region" description="Acidic residues" evidence="1">
    <location>
        <begin position="48"/>
        <end position="57"/>
    </location>
</feature>
<feature type="compositionally biased region" description="Basic residues" evidence="1">
    <location>
        <begin position="412"/>
        <end position="421"/>
    </location>
</feature>
<dbReference type="OrthoDB" id="10689225at2759"/>
<sequence>MGHGAQAINIPIIIDEASVIIESDHASSAHSFEAASDDVPAPEKEEQKEEEEEEEELTSPVAANAQWHTSVSIATFEENLAHIKQSADEADEAAEPSHEDASSSLISGDISSMASFHPDDDDEDDEGMVITTDILERETAKALEQEATMDRSGPSTSPTPEDPTEEEKEHRKSTLAILVEEAATEGGVCASEPNHSATMSEQEQEEQDTMEITEPMLSNDATSNQNGHHHHHQHHDGDEDDDSIDAPFGHAMMASSTMQSCVDYTSTPQLPPTVSIEDAEPMQHESSHHSIVLQATSMPLPAAITTTTDTLPLVASDDWPPVSADDESVFSPILPEDAMVVGSFGSNKPPTMHEQIDAMRPATATATANSLAVPTDTPAKDENGDGHERTSLHMIRRSRTFGDSDTSSKASSSKKKSKSKKQAGETTAGALTVTPLAPSTQWNAADLHQGQAMLTPSHLTPTAMPLPIDNANMPIDPSGAWSLSRSLDSGAHPLDANVSPTTMTHPVAHPMMISRSMGHQRHHSSGSHGGGSYTYGHHHHHHHPSHYPARSHRFNSLDHKLDPDRLLSLTATVTAEGAGRMGALLDGEGWSSLDGTRWIPPAETPSLTSTHHWMHHRAGASIDESYAALASATPTASTPLATTALGRHLLEGYNREIHAVLGGSLGTTMSRGMRRSISEQWPAATPMAHSSSTMSIDPRSNGKHGQDGNDDNDNASGGAGGDRGAEGKGKLPASSMVDPLLDAYSPLTDTFSMALSESYDSYHPPRMGDMSTAATTTTTTSTASMANGSSEAGEGATTAAAASYQQPPATPTATRKFMRKLSFVNQAQVSHMATDIHGASVSSAIASIPVLGPIPSPRADHAEHAPPRHRPSPAPHRRRRR</sequence>
<keyword evidence="3" id="KW-1185">Reference proteome</keyword>
<feature type="region of interest" description="Disordered" evidence="1">
    <location>
        <begin position="682"/>
        <end position="734"/>
    </location>
</feature>
<feature type="region of interest" description="Disordered" evidence="1">
    <location>
        <begin position="762"/>
        <end position="810"/>
    </location>
</feature>
<feature type="compositionally biased region" description="Low complexity" evidence="1">
    <location>
        <begin position="102"/>
        <end position="115"/>
    </location>
</feature>
<protein>
    <submittedName>
        <fullName evidence="2">Uncharacterized protein</fullName>
    </submittedName>
</protein>
<proteinExistence type="predicted"/>
<gene>
    <name evidence="2" type="ORF">SYNPS1DRAFT_30327</name>
</gene>
<evidence type="ECO:0000256" key="1">
    <source>
        <dbReference type="SAM" id="MobiDB-lite"/>
    </source>
</evidence>
<feature type="compositionally biased region" description="Low complexity" evidence="1">
    <location>
        <begin position="771"/>
        <end position="810"/>
    </location>
</feature>
<feature type="compositionally biased region" description="Basic and acidic residues" evidence="1">
    <location>
        <begin position="134"/>
        <end position="144"/>
    </location>
</feature>
<name>A0A4P9YY44_9FUNG</name>
<dbReference type="EMBL" id="KZ990591">
    <property type="protein sequence ID" value="RKP23910.1"/>
    <property type="molecule type" value="Genomic_DNA"/>
</dbReference>
<feature type="region of interest" description="Disordered" evidence="1">
    <location>
        <begin position="25"/>
        <end position="70"/>
    </location>
</feature>
<dbReference type="AlphaFoldDB" id="A0A4P9YY44"/>
<feature type="compositionally biased region" description="Basic residues" evidence="1">
    <location>
        <begin position="536"/>
        <end position="552"/>
    </location>
</feature>